<reference evidence="1" key="1">
    <citation type="submission" date="2020-04" db="EMBL/GenBank/DDBJ databases">
        <authorList>
            <person name="Chiriac C."/>
            <person name="Salcher M."/>
            <person name="Ghai R."/>
            <person name="Kavagutti S V."/>
        </authorList>
    </citation>
    <scope>NUCLEOTIDE SEQUENCE</scope>
</reference>
<proteinExistence type="predicted"/>
<gene>
    <name evidence="1" type="ORF">UFOVP629_121</name>
</gene>
<accession>A0A6J5N4D1</accession>
<evidence type="ECO:0000313" key="1">
    <source>
        <dbReference type="EMBL" id="CAB4154390.1"/>
    </source>
</evidence>
<name>A0A6J5N4D1_9CAUD</name>
<sequence length="94" mass="10674">MAKEIYLNNLYKISKVYWILRDTGTPKDKVLSTGFMRQTSAPWATGKGVQIRVKKYVFQIGLCTSFKDIAEEDGLLYAVQGRIMDIPPGEIGDW</sequence>
<organism evidence="1">
    <name type="scientific">uncultured Caudovirales phage</name>
    <dbReference type="NCBI Taxonomy" id="2100421"/>
    <lineage>
        <taxon>Viruses</taxon>
        <taxon>Duplodnaviria</taxon>
        <taxon>Heunggongvirae</taxon>
        <taxon>Uroviricota</taxon>
        <taxon>Caudoviricetes</taxon>
        <taxon>Peduoviridae</taxon>
        <taxon>Maltschvirus</taxon>
        <taxon>Maltschvirus maltsch</taxon>
    </lineage>
</organism>
<dbReference type="EMBL" id="LR796612">
    <property type="protein sequence ID" value="CAB4154390.1"/>
    <property type="molecule type" value="Genomic_DNA"/>
</dbReference>
<protein>
    <submittedName>
        <fullName evidence="1">Uncharacterized protein</fullName>
    </submittedName>
</protein>